<evidence type="ECO:0000313" key="5">
    <source>
        <dbReference type="Proteomes" id="UP000268093"/>
    </source>
</evidence>
<comment type="caution">
    <text evidence="4">The sequence shown here is derived from an EMBL/GenBank/DDBJ whole genome shotgun (WGS) entry which is preliminary data.</text>
</comment>
<keyword evidence="5" id="KW-1185">Reference proteome</keyword>
<dbReference type="InterPro" id="IPR023442">
    <property type="entry name" value="Ribosomal_eL24_CS"/>
</dbReference>
<dbReference type="Proteomes" id="UP000268093">
    <property type="component" value="Unassembled WGS sequence"/>
</dbReference>
<dbReference type="Gene3D" id="6.10.250.1270">
    <property type="match status" value="1"/>
</dbReference>
<evidence type="ECO:0000256" key="1">
    <source>
        <dbReference type="ARBA" id="ARBA00005647"/>
    </source>
</evidence>
<dbReference type="AlphaFoldDB" id="A0A433D883"/>
<dbReference type="GO" id="GO:0003729">
    <property type="term" value="F:mRNA binding"/>
    <property type="evidence" value="ECO:0007669"/>
    <property type="project" value="TreeGrafter"/>
</dbReference>
<reference evidence="4 5" key="1">
    <citation type="journal article" date="2018" name="New Phytol.">
        <title>Phylogenomics of Endogonaceae and evolution of mycorrhizas within Mucoromycota.</title>
        <authorList>
            <person name="Chang Y."/>
            <person name="Desiro A."/>
            <person name="Na H."/>
            <person name="Sandor L."/>
            <person name="Lipzen A."/>
            <person name="Clum A."/>
            <person name="Barry K."/>
            <person name="Grigoriev I.V."/>
            <person name="Martin F.M."/>
            <person name="Stajich J.E."/>
            <person name="Smith M.E."/>
            <person name="Bonito G."/>
            <person name="Spatafora J.W."/>
        </authorList>
    </citation>
    <scope>NUCLEOTIDE SEQUENCE [LARGE SCALE GENOMIC DNA]</scope>
    <source>
        <strain evidence="4 5">GMNB39</strain>
    </source>
</reference>
<dbReference type="PANTHER" id="PTHR10792">
    <property type="entry name" value="60S RIBOSOMAL PROTEIN L24"/>
    <property type="match status" value="1"/>
</dbReference>
<gene>
    <name evidence="4" type="ORF">BC936DRAFT_146139</name>
</gene>
<dbReference type="GO" id="GO:0003735">
    <property type="term" value="F:structural constituent of ribosome"/>
    <property type="evidence" value="ECO:0007669"/>
    <property type="project" value="InterPro"/>
</dbReference>
<dbReference type="GO" id="GO:0002181">
    <property type="term" value="P:cytoplasmic translation"/>
    <property type="evidence" value="ECO:0007669"/>
    <property type="project" value="TreeGrafter"/>
</dbReference>
<dbReference type="GO" id="GO:0022625">
    <property type="term" value="C:cytosolic large ribosomal subunit"/>
    <property type="evidence" value="ECO:0007669"/>
    <property type="project" value="TreeGrafter"/>
</dbReference>
<dbReference type="InterPro" id="IPR056366">
    <property type="entry name" value="Ribosomal_eL24"/>
</dbReference>
<dbReference type="InterPro" id="IPR038630">
    <property type="entry name" value="L24e/L24_sf"/>
</dbReference>
<organism evidence="4 5">
    <name type="scientific">Jimgerdemannia flammicorona</name>
    <dbReference type="NCBI Taxonomy" id="994334"/>
    <lineage>
        <taxon>Eukaryota</taxon>
        <taxon>Fungi</taxon>
        <taxon>Fungi incertae sedis</taxon>
        <taxon>Mucoromycota</taxon>
        <taxon>Mucoromycotina</taxon>
        <taxon>Endogonomycetes</taxon>
        <taxon>Endogonales</taxon>
        <taxon>Endogonaceae</taxon>
        <taxon>Jimgerdemannia</taxon>
    </lineage>
</organism>
<dbReference type="EMBL" id="RBNI01004965">
    <property type="protein sequence ID" value="RUP47087.1"/>
    <property type="molecule type" value="Genomic_DNA"/>
</dbReference>
<dbReference type="Pfam" id="PF01246">
    <property type="entry name" value="Ribosomal_L24e"/>
    <property type="match status" value="1"/>
</dbReference>
<name>A0A433D883_9FUNG</name>
<accession>A0A433D883</accession>
<proteinExistence type="inferred from homology"/>
<dbReference type="OrthoDB" id="1727108at2759"/>
<keyword evidence="3" id="KW-0687">Ribonucleoprotein</keyword>
<comment type="similarity">
    <text evidence="1">Belongs to the eukaryotic ribosomal protein eL24 family.</text>
</comment>
<dbReference type="InterPro" id="IPR000988">
    <property type="entry name" value="Ribosomal_eL24-rel_N"/>
</dbReference>
<protein>
    <submittedName>
        <fullName evidence="4">Uncharacterized protein</fullName>
    </submittedName>
</protein>
<dbReference type="PROSITE" id="PS01073">
    <property type="entry name" value="RIBOSOMAL_L24E"/>
    <property type="match status" value="1"/>
</dbReference>
<sequence>MGRRMTWSKSPTPDSNTVDRWRTTWQMPEYLLDITEFVGLANTTPLAIQSSSPNPTHIAFARRIETCSFSGYKIYPGKGKTFVRIDNRVCFTYYYTNLNPRAAHWLGLLARMHKKGITEEVAKKRSRRTVKHERAVVGASWEAIRAKRTQKPEVRAAARQTAIRESKEKKKDEAAKKRAEKAKTAGAAAKGQKISKQGAKGAQPKVAAKSR</sequence>
<dbReference type="Gene3D" id="2.30.170.20">
    <property type="entry name" value="Ribosomal protein L24e"/>
    <property type="match status" value="1"/>
</dbReference>
<evidence type="ECO:0000256" key="2">
    <source>
        <dbReference type="ARBA" id="ARBA00022980"/>
    </source>
</evidence>
<dbReference type="PANTHER" id="PTHR10792:SF1">
    <property type="entry name" value="RIBOSOMAL PROTEIN L24"/>
    <property type="match status" value="1"/>
</dbReference>
<evidence type="ECO:0000256" key="3">
    <source>
        <dbReference type="ARBA" id="ARBA00023274"/>
    </source>
</evidence>
<dbReference type="SUPFAM" id="SSF57716">
    <property type="entry name" value="Glucocorticoid receptor-like (DNA-binding domain)"/>
    <property type="match status" value="1"/>
</dbReference>
<keyword evidence="2" id="KW-0689">Ribosomal protein</keyword>
<evidence type="ECO:0000313" key="4">
    <source>
        <dbReference type="EMBL" id="RUP47087.1"/>
    </source>
</evidence>